<dbReference type="Pfam" id="PF07859">
    <property type="entry name" value="Abhydrolase_3"/>
    <property type="match status" value="1"/>
</dbReference>
<dbReference type="OrthoDB" id="408631at2759"/>
<name>A0A2U1Q2H4_ARTAN</name>
<dbReference type="SUPFAM" id="SSF53474">
    <property type="entry name" value="alpha/beta-Hydrolases"/>
    <property type="match status" value="1"/>
</dbReference>
<evidence type="ECO:0000313" key="4">
    <source>
        <dbReference type="Proteomes" id="UP000245207"/>
    </source>
</evidence>
<dbReference type="PANTHER" id="PTHR23024:SF670">
    <property type="entry name" value="CARBOXYLESTERASE"/>
    <property type="match status" value="1"/>
</dbReference>
<dbReference type="Proteomes" id="UP000245207">
    <property type="component" value="Unassembled WGS sequence"/>
</dbReference>
<accession>A0A2U1Q2H4</accession>
<dbReference type="GO" id="GO:0016787">
    <property type="term" value="F:hydrolase activity"/>
    <property type="evidence" value="ECO:0007669"/>
    <property type="project" value="UniProtKB-KW"/>
</dbReference>
<comment type="similarity">
    <text evidence="1">Belongs to the 'GDXG' lipolytic enzyme family.</text>
</comment>
<dbReference type="AlphaFoldDB" id="A0A2U1Q2H4"/>
<dbReference type="InterPro" id="IPR029058">
    <property type="entry name" value="AB_hydrolase_fold"/>
</dbReference>
<evidence type="ECO:0000256" key="1">
    <source>
        <dbReference type="ARBA" id="ARBA00010515"/>
    </source>
</evidence>
<protein>
    <submittedName>
        <fullName evidence="3">Alpha/beta hydrolase fold-3</fullName>
    </submittedName>
</protein>
<evidence type="ECO:0000259" key="2">
    <source>
        <dbReference type="Pfam" id="PF07859"/>
    </source>
</evidence>
<reference evidence="3 4" key="1">
    <citation type="journal article" date="2018" name="Mol. Plant">
        <title>The genome of Artemisia annua provides insight into the evolution of Asteraceae family and artemisinin biosynthesis.</title>
        <authorList>
            <person name="Shen Q."/>
            <person name="Zhang L."/>
            <person name="Liao Z."/>
            <person name="Wang S."/>
            <person name="Yan T."/>
            <person name="Shi P."/>
            <person name="Liu M."/>
            <person name="Fu X."/>
            <person name="Pan Q."/>
            <person name="Wang Y."/>
            <person name="Lv Z."/>
            <person name="Lu X."/>
            <person name="Zhang F."/>
            <person name="Jiang W."/>
            <person name="Ma Y."/>
            <person name="Chen M."/>
            <person name="Hao X."/>
            <person name="Li L."/>
            <person name="Tang Y."/>
            <person name="Lv G."/>
            <person name="Zhou Y."/>
            <person name="Sun X."/>
            <person name="Brodelius P.E."/>
            <person name="Rose J.K.C."/>
            <person name="Tang K."/>
        </authorList>
    </citation>
    <scope>NUCLEOTIDE SEQUENCE [LARGE SCALE GENOMIC DNA]</scope>
    <source>
        <strain evidence="4">cv. Huhao1</strain>
        <tissue evidence="3">Leaf</tissue>
    </source>
</reference>
<keyword evidence="4" id="KW-1185">Reference proteome</keyword>
<dbReference type="STRING" id="35608.A0A2U1Q2H4"/>
<keyword evidence="3" id="KW-0378">Hydrolase</keyword>
<comment type="caution">
    <text evidence="3">The sequence shown here is derived from an EMBL/GenBank/DDBJ whole genome shotgun (WGS) entry which is preliminary data.</text>
</comment>
<dbReference type="PANTHER" id="PTHR23024">
    <property type="entry name" value="ARYLACETAMIDE DEACETYLASE"/>
    <property type="match status" value="1"/>
</dbReference>
<gene>
    <name evidence="3" type="ORF">CTI12_AA030650</name>
</gene>
<feature type="domain" description="Alpha/beta hydrolase fold-3" evidence="2">
    <location>
        <begin position="83"/>
        <end position="302"/>
    </location>
</feature>
<dbReference type="Gene3D" id="3.40.50.1820">
    <property type="entry name" value="alpha/beta hydrolase"/>
    <property type="match status" value="1"/>
</dbReference>
<dbReference type="EMBL" id="PKPP01000485">
    <property type="protein sequence ID" value="PWA92177.1"/>
    <property type="molecule type" value="Genomic_DNA"/>
</dbReference>
<evidence type="ECO:0000313" key="3">
    <source>
        <dbReference type="EMBL" id="PWA92177.1"/>
    </source>
</evidence>
<dbReference type="InterPro" id="IPR050466">
    <property type="entry name" value="Carboxylest/Gibb_receptor"/>
</dbReference>
<organism evidence="3 4">
    <name type="scientific">Artemisia annua</name>
    <name type="common">Sweet wormwood</name>
    <dbReference type="NCBI Taxonomy" id="35608"/>
    <lineage>
        <taxon>Eukaryota</taxon>
        <taxon>Viridiplantae</taxon>
        <taxon>Streptophyta</taxon>
        <taxon>Embryophyta</taxon>
        <taxon>Tracheophyta</taxon>
        <taxon>Spermatophyta</taxon>
        <taxon>Magnoliopsida</taxon>
        <taxon>eudicotyledons</taxon>
        <taxon>Gunneridae</taxon>
        <taxon>Pentapetalae</taxon>
        <taxon>asterids</taxon>
        <taxon>campanulids</taxon>
        <taxon>Asterales</taxon>
        <taxon>Asteraceae</taxon>
        <taxon>Asteroideae</taxon>
        <taxon>Anthemideae</taxon>
        <taxon>Artemisiinae</taxon>
        <taxon>Artemisia</taxon>
    </lineage>
</organism>
<dbReference type="InterPro" id="IPR013094">
    <property type="entry name" value="AB_hydrolase_3"/>
</dbReference>
<proteinExistence type="inferred from homology"/>
<sequence length="331" mass="36893">MSSFIMQNNEPTLDEFPLQVRYFLRVRKDGRCERFIGTKTSPSGVDPLTGVQSKDIVISPETNLNARIYIPKTITTGRKLPILVYYHGGGFLVESPRSPTYHPTLNLITSESNVIIVSIDYRLAPEYPLPTGYNDSWEALKWVASHCKGGGLEPWLTNYGDFDKVFLVGDSAGANIAHNMAIRAGLKPIHGMNLEGLILLHPFFGGNDPIGSECGKLKKMKVCTDEFWMVANPLGSGLDDPLFNPEKNPNLSELGCSKILLSVAENDSLRDRGLHYKDLMEKSEWAGKLEILESKNENHVFFLFDTSCENAYALRKNISSFVNGTRNKSCI</sequence>